<evidence type="ECO:0000313" key="4">
    <source>
        <dbReference type="Proteomes" id="UP001431783"/>
    </source>
</evidence>
<feature type="chain" id="PRO_5043632109" description="Cathepsin propeptide inhibitor domain-containing protein" evidence="1">
    <location>
        <begin position="21"/>
        <end position="122"/>
    </location>
</feature>
<feature type="signal peptide" evidence="1">
    <location>
        <begin position="1"/>
        <end position="20"/>
    </location>
</feature>
<dbReference type="SMART" id="SM00848">
    <property type="entry name" value="Inhibitor_I29"/>
    <property type="match status" value="1"/>
</dbReference>
<dbReference type="SUPFAM" id="SSF54001">
    <property type="entry name" value="Cysteine proteinases"/>
    <property type="match status" value="1"/>
</dbReference>
<dbReference type="AlphaFoldDB" id="A0AAW1UXH1"/>
<dbReference type="Proteomes" id="UP001431783">
    <property type="component" value="Unassembled WGS sequence"/>
</dbReference>
<organism evidence="3 4">
    <name type="scientific">Henosepilachna vigintioctopunctata</name>
    <dbReference type="NCBI Taxonomy" id="420089"/>
    <lineage>
        <taxon>Eukaryota</taxon>
        <taxon>Metazoa</taxon>
        <taxon>Ecdysozoa</taxon>
        <taxon>Arthropoda</taxon>
        <taxon>Hexapoda</taxon>
        <taxon>Insecta</taxon>
        <taxon>Pterygota</taxon>
        <taxon>Neoptera</taxon>
        <taxon>Endopterygota</taxon>
        <taxon>Coleoptera</taxon>
        <taxon>Polyphaga</taxon>
        <taxon>Cucujiformia</taxon>
        <taxon>Coccinelloidea</taxon>
        <taxon>Coccinellidae</taxon>
        <taxon>Epilachninae</taxon>
        <taxon>Epilachnini</taxon>
        <taxon>Henosepilachna</taxon>
    </lineage>
</organism>
<name>A0AAW1UXH1_9CUCU</name>
<dbReference type="InterPro" id="IPR038765">
    <property type="entry name" value="Papain-like_cys_pep_sf"/>
</dbReference>
<keyword evidence="4" id="KW-1185">Reference proteome</keyword>
<feature type="domain" description="Cathepsin propeptide inhibitor" evidence="2">
    <location>
        <begin position="30"/>
        <end position="85"/>
    </location>
</feature>
<evidence type="ECO:0000313" key="3">
    <source>
        <dbReference type="EMBL" id="KAK9887528.1"/>
    </source>
</evidence>
<gene>
    <name evidence="3" type="ORF">WA026_023250</name>
</gene>
<sequence length="122" mass="14154">MRVFVVYFAAAFIISEVVSAYVIKDLDSRWNEYKQDYKKTFISSEEERRHKKIFSDNLVLIEANNENYRRGQASNLFGIDGFTDIINLKTKILGSIPQLLKFKLDSIKQIPQTILGFSNILN</sequence>
<proteinExistence type="predicted"/>
<dbReference type="Pfam" id="PF08246">
    <property type="entry name" value="Inhibitor_I29"/>
    <property type="match status" value="1"/>
</dbReference>
<dbReference type="InterPro" id="IPR013201">
    <property type="entry name" value="Prot_inhib_I29"/>
</dbReference>
<evidence type="ECO:0000256" key="1">
    <source>
        <dbReference type="SAM" id="SignalP"/>
    </source>
</evidence>
<protein>
    <recommendedName>
        <fullName evidence="2">Cathepsin propeptide inhibitor domain-containing protein</fullName>
    </recommendedName>
</protein>
<accession>A0AAW1UXH1</accession>
<dbReference type="Gene3D" id="1.10.287.2250">
    <property type="match status" value="1"/>
</dbReference>
<dbReference type="EMBL" id="JARQZJ010000113">
    <property type="protein sequence ID" value="KAK9887528.1"/>
    <property type="molecule type" value="Genomic_DNA"/>
</dbReference>
<evidence type="ECO:0000259" key="2">
    <source>
        <dbReference type="SMART" id="SM00848"/>
    </source>
</evidence>
<reference evidence="3 4" key="1">
    <citation type="submission" date="2023-03" db="EMBL/GenBank/DDBJ databases">
        <title>Genome insight into feeding habits of ladybird beetles.</title>
        <authorList>
            <person name="Li H.-S."/>
            <person name="Huang Y.-H."/>
            <person name="Pang H."/>
        </authorList>
    </citation>
    <scope>NUCLEOTIDE SEQUENCE [LARGE SCALE GENOMIC DNA]</scope>
    <source>
        <strain evidence="3">SYSU_2023b</strain>
        <tissue evidence="3">Whole body</tissue>
    </source>
</reference>
<keyword evidence="1" id="KW-0732">Signal</keyword>
<comment type="caution">
    <text evidence="3">The sequence shown here is derived from an EMBL/GenBank/DDBJ whole genome shotgun (WGS) entry which is preliminary data.</text>
</comment>